<dbReference type="RefSeq" id="WP_146409637.1">
    <property type="nucleotide sequence ID" value="NZ_SJPU01000004.1"/>
</dbReference>
<evidence type="ECO:0000256" key="1">
    <source>
        <dbReference type="SAM" id="Phobius"/>
    </source>
</evidence>
<comment type="caution">
    <text evidence="2">The sequence shown here is derived from an EMBL/GenBank/DDBJ whole genome shotgun (WGS) entry which is preliminary data.</text>
</comment>
<feature type="transmembrane region" description="Helical" evidence="1">
    <location>
        <begin position="41"/>
        <end position="58"/>
    </location>
</feature>
<keyword evidence="1" id="KW-0472">Membrane</keyword>
<proteinExistence type="predicted"/>
<accession>A0A5C6BDA8</accession>
<evidence type="ECO:0000313" key="2">
    <source>
        <dbReference type="EMBL" id="TWU10205.1"/>
    </source>
</evidence>
<feature type="transmembrane region" description="Helical" evidence="1">
    <location>
        <begin position="6"/>
        <end position="29"/>
    </location>
</feature>
<dbReference type="AlphaFoldDB" id="A0A5C6BDA8"/>
<keyword evidence="1" id="KW-0812">Transmembrane</keyword>
<name>A0A5C6BDA8_9BACT</name>
<feature type="transmembrane region" description="Helical" evidence="1">
    <location>
        <begin position="64"/>
        <end position="81"/>
    </location>
</feature>
<protein>
    <submittedName>
        <fullName evidence="2">Uncharacterized protein</fullName>
    </submittedName>
</protein>
<sequence length="97" mass="10460">MAQFVFITSAFSVLGLPLIAIAALMLAKLTTGTAARRAERRFLAVLIVMSLVTAHTVMTQNAAWLIHTATLSLMVVGSLWIPGQHAYNKSEDPFFAG</sequence>
<dbReference type="EMBL" id="SJPU01000004">
    <property type="protein sequence ID" value="TWU10205.1"/>
    <property type="molecule type" value="Genomic_DNA"/>
</dbReference>
<dbReference type="Proteomes" id="UP000319908">
    <property type="component" value="Unassembled WGS sequence"/>
</dbReference>
<keyword evidence="1" id="KW-1133">Transmembrane helix</keyword>
<dbReference type="OrthoDB" id="283426at2"/>
<reference evidence="2 3" key="1">
    <citation type="journal article" date="2020" name="Antonie Van Leeuwenhoek">
        <title>Rhodopirellula heiligendammensis sp. nov., Rhodopirellula pilleata sp. nov., and Rhodopirellula solitaria sp. nov. isolated from natural or artificial marine surfaces in Northern Germany and California, USA, and emended description of the genus Rhodopirellula.</title>
        <authorList>
            <person name="Kallscheuer N."/>
            <person name="Wiegand S."/>
            <person name="Jogler M."/>
            <person name="Boedeker C."/>
            <person name="Peeters S.H."/>
            <person name="Rast P."/>
            <person name="Heuer A."/>
            <person name="Jetten M.S.M."/>
            <person name="Rohde M."/>
            <person name="Jogler C."/>
        </authorList>
    </citation>
    <scope>NUCLEOTIDE SEQUENCE [LARGE SCALE GENOMIC DNA]</scope>
    <source>
        <strain evidence="2 3">Poly21</strain>
    </source>
</reference>
<keyword evidence="3" id="KW-1185">Reference proteome</keyword>
<gene>
    <name evidence="2" type="ORF">Poly21_51750</name>
</gene>
<evidence type="ECO:0000313" key="3">
    <source>
        <dbReference type="Proteomes" id="UP000319908"/>
    </source>
</evidence>
<organism evidence="2 3">
    <name type="scientific">Allorhodopirellula heiligendammensis</name>
    <dbReference type="NCBI Taxonomy" id="2714739"/>
    <lineage>
        <taxon>Bacteria</taxon>
        <taxon>Pseudomonadati</taxon>
        <taxon>Planctomycetota</taxon>
        <taxon>Planctomycetia</taxon>
        <taxon>Pirellulales</taxon>
        <taxon>Pirellulaceae</taxon>
        <taxon>Allorhodopirellula</taxon>
    </lineage>
</organism>